<dbReference type="PANTHER" id="PTHR11712">
    <property type="entry name" value="POLYKETIDE SYNTHASE-RELATED"/>
    <property type="match status" value="1"/>
</dbReference>
<evidence type="ECO:0000313" key="6">
    <source>
        <dbReference type="Proteomes" id="UP001500340"/>
    </source>
</evidence>
<dbReference type="Gene3D" id="3.40.47.10">
    <property type="match status" value="1"/>
</dbReference>
<dbReference type="InterPro" id="IPR016039">
    <property type="entry name" value="Thiolase-like"/>
</dbReference>
<dbReference type="InterPro" id="IPR020841">
    <property type="entry name" value="PKS_Beta-ketoAc_synthase_dom"/>
</dbReference>
<comment type="similarity">
    <text evidence="1 3">Belongs to the thiolase-like superfamily. Beta-ketoacyl-ACP synthases family.</text>
</comment>
<dbReference type="InterPro" id="IPR000794">
    <property type="entry name" value="Beta-ketoacyl_synthase"/>
</dbReference>
<sequence>MERVFVSGVGAVSPIGIDCDSIYENLTHNRYLFKPEKRAIKNHGYGKLSSQVSDDDKETIRQHIFQKGNEGTSLPQATQYSIYATKMALEDAGINVAEIEDLRIAIILGNNESESEVFDTYLATKDETFPFYASYKIPEAIAKFYGLKNVRNLCIHNTCASSNLAMEIGLNLLRTDQCELAIVGGTDCFSQKVHAGFDSLFSISKQGSKPFSEGRDGITIGEGSSVLILERESFAAKRGFTTPYCEVVAVSSSNDAKSLTAPDVDGILLAYKKVLREGNIAFGDIDYVMSHGTGTNLNDSVEATVINVLANGGRNPEVCSIKGIVGHMMAVAGSFASVIICMIFRKGIIPGSPQCLPKDKECAIDIITDTKVDMECNIWSNHSFGFGGNNSIALFRRVI</sequence>
<feature type="domain" description="Ketosynthase family 3 (KS3)" evidence="4">
    <location>
        <begin position="1"/>
        <end position="397"/>
    </location>
</feature>
<gene>
    <name evidence="5" type="primary">fabF_2</name>
    <name evidence="5" type="ORF">GCM10008933_03590</name>
</gene>
<organism evidence="5 6">
    <name type="scientific">Paenibacillus motobuensis</name>
    <dbReference type="NCBI Taxonomy" id="295324"/>
    <lineage>
        <taxon>Bacteria</taxon>
        <taxon>Bacillati</taxon>
        <taxon>Bacillota</taxon>
        <taxon>Bacilli</taxon>
        <taxon>Bacillales</taxon>
        <taxon>Paenibacillaceae</taxon>
        <taxon>Paenibacillus</taxon>
    </lineage>
</organism>
<dbReference type="PROSITE" id="PS52004">
    <property type="entry name" value="KS3_2"/>
    <property type="match status" value="1"/>
</dbReference>
<keyword evidence="2 3" id="KW-0808">Transferase</keyword>
<dbReference type="InterPro" id="IPR014031">
    <property type="entry name" value="Ketoacyl_synth_C"/>
</dbReference>
<dbReference type="SUPFAM" id="SSF53901">
    <property type="entry name" value="Thiolase-like"/>
    <property type="match status" value="1"/>
</dbReference>
<proteinExistence type="inferred from homology"/>
<dbReference type="Pfam" id="PF02801">
    <property type="entry name" value="Ketoacyl-synt_C"/>
    <property type="match status" value="1"/>
</dbReference>
<evidence type="ECO:0000313" key="5">
    <source>
        <dbReference type="EMBL" id="GAA0375700.1"/>
    </source>
</evidence>
<dbReference type="SMART" id="SM00825">
    <property type="entry name" value="PKS_KS"/>
    <property type="match status" value="1"/>
</dbReference>
<protein>
    <submittedName>
        <fullName evidence="5">Beta-ketoacyl-ACP synthase II</fullName>
    </submittedName>
</protein>
<dbReference type="InterPro" id="IPR014030">
    <property type="entry name" value="Ketoacyl_synth_N"/>
</dbReference>
<dbReference type="EMBL" id="BAAACX010000004">
    <property type="protein sequence ID" value="GAA0375700.1"/>
    <property type="molecule type" value="Genomic_DNA"/>
</dbReference>
<evidence type="ECO:0000256" key="1">
    <source>
        <dbReference type="ARBA" id="ARBA00008467"/>
    </source>
</evidence>
<evidence type="ECO:0000256" key="2">
    <source>
        <dbReference type="ARBA" id="ARBA00022679"/>
    </source>
</evidence>
<dbReference type="PANTHER" id="PTHR11712:SF336">
    <property type="entry name" value="3-OXOACYL-[ACYL-CARRIER-PROTEIN] SYNTHASE, MITOCHONDRIAL"/>
    <property type="match status" value="1"/>
</dbReference>
<evidence type="ECO:0000256" key="3">
    <source>
        <dbReference type="RuleBase" id="RU003694"/>
    </source>
</evidence>
<keyword evidence="6" id="KW-1185">Reference proteome</keyword>
<dbReference type="Proteomes" id="UP001500340">
    <property type="component" value="Unassembled WGS sequence"/>
</dbReference>
<name>A0ABN0XXA0_9BACL</name>
<dbReference type="Pfam" id="PF00109">
    <property type="entry name" value="ketoacyl-synt"/>
    <property type="match status" value="1"/>
</dbReference>
<comment type="caution">
    <text evidence="5">The sequence shown here is derived from an EMBL/GenBank/DDBJ whole genome shotgun (WGS) entry which is preliminary data.</text>
</comment>
<reference evidence="5 6" key="1">
    <citation type="journal article" date="2019" name="Int. J. Syst. Evol. Microbiol.">
        <title>The Global Catalogue of Microorganisms (GCM) 10K type strain sequencing project: providing services to taxonomists for standard genome sequencing and annotation.</title>
        <authorList>
            <consortium name="The Broad Institute Genomics Platform"/>
            <consortium name="The Broad Institute Genome Sequencing Center for Infectious Disease"/>
            <person name="Wu L."/>
            <person name="Ma J."/>
        </authorList>
    </citation>
    <scope>NUCLEOTIDE SEQUENCE [LARGE SCALE GENOMIC DNA]</scope>
    <source>
        <strain evidence="5 6">JCM 12774</strain>
    </source>
</reference>
<evidence type="ECO:0000259" key="4">
    <source>
        <dbReference type="PROSITE" id="PS52004"/>
    </source>
</evidence>
<accession>A0ABN0XXA0</accession>